<dbReference type="EMBL" id="QFXD01000201">
    <property type="protein sequence ID" value="RDH89725.1"/>
    <property type="molecule type" value="Genomic_DNA"/>
</dbReference>
<comment type="caution">
    <text evidence="2">The sequence shown here is derived from an EMBL/GenBank/DDBJ whole genome shotgun (WGS) entry which is preliminary data.</text>
</comment>
<keyword evidence="1" id="KW-0812">Transmembrane</keyword>
<accession>A0A370DVR4</accession>
<keyword evidence="1" id="KW-1133">Transmembrane helix</keyword>
<dbReference type="AlphaFoldDB" id="A0A370DVR4"/>
<reference evidence="2 3" key="1">
    <citation type="journal article" date="2018" name="ISME J.">
        <title>Endosymbiont genomes yield clues of tubeworm success.</title>
        <authorList>
            <person name="Li Y."/>
            <person name="Liles M.R."/>
            <person name="Halanych K.M."/>
        </authorList>
    </citation>
    <scope>NUCLEOTIDE SEQUENCE [LARGE SCALE GENOMIC DNA]</scope>
    <source>
        <strain evidence="2">A1422</strain>
    </source>
</reference>
<dbReference type="Gene3D" id="2.20.130.30">
    <property type="entry name" value="Protein of unknown function DUF2782"/>
    <property type="match status" value="1"/>
</dbReference>
<gene>
    <name evidence="2" type="ORF">DIZ79_11110</name>
</gene>
<organism evidence="2 3">
    <name type="scientific">endosymbiont of Lamellibrachia luymesi</name>
    <dbReference type="NCBI Taxonomy" id="2200907"/>
    <lineage>
        <taxon>Bacteria</taxon>
        <taxon>Pseudomonadati</taxon>
        <taxon>Pseudomonadota</taxon>
        <taxon>Gammaproteobacteria</taxon>
        <taxon>sulfur-oxidizing symbionts</taxon>
    </lineage>
</organism>
<evidence type="ECO:0000256" key="1">
    <source>
        <dbReference type="SAM" id="Phobius"/>
    </source>
</evidence>
<name>A0A370DVR4_9GAMM</name>
<dbReference type="Pfam" id="PF11191">
    <property type="entry name" value="DUF2782"/>
    <property type="match status" value="1"/>
</dbReference>
<keyword evidence="1" id="KW-0472">Membrane</keyword>
<evidence type="ECO:0000313" key="2">
    <source>
        <dbReference type="EMBL" id="RDH89725.1"/>
    </source>
</evidence>
<proteinExistence type="predicted"/>
<evidence type="ECO:0000313" key="3">
    <source>
        <dbReference type="Proteomes" id="UP000255508"/>
    </source>
</evidence>
<feature type="transmembrane region" description="Helical" evidence="1">
    <location>
        <begin position="20"/>
        <end position="37"/>
    </location>
</feature>
<protein>
    <submittedName>
        <fullName evidence="2">DUF2782 domain-containing protein</fullName>
    </submittedName>
</protein>
<sequence>MFNQALSSQQNCASTIPTLTGLWPVLIILCCSSLVFANDPLPQASELDLSVPDLEPAVTLEKHHNRTVEEYRVNNNLYMIKVTPNIGPSYYMVDPDGSGEMEMKRGPADVNVPKWTLFSW</sequence>
<dbReference type="InterPro" id="IPR021357">
    <property type="entry name" value="DUF2782"/>
</dbReference>
<dbReference type="Proteomes" id="UP000255508">
    <property type="component" value="Unassembled WGS sequence"/>
</dbReference>